<gene>
    <name evidence="2" type="ORF">GCM10017653_23620</name>
</gene>
<comment type="caution">
    <text evidence="2">The sequence shown here is derived from an EMBL/GenBank/DDBJ whole genome shotgun (WGS) entry which is preliminary data.</text>
</comment>
<name>A0A9W6JW03_9HYPH</name>
<dbReference type="RefSeq" id="WP_213358578.1">
    <property type="nucleotide sequence ID" value="NZ_BSFM01000012.1"/>
</dbReference>
<proteinExistence type="predicted"/>
<evidence type="ECO:0000313" key="2">
    <source>
        <dbReference type="EMBL" id="GLK84292.1"/>
    </source>
</evidence>
<dbReference type="EMBL" id="BSFM01000012">
    <property type="protein sequence ID" value="GLK84292.1"/>
    <property type="molecule type" value="Genomic_DNA"/>
</dbReference>
<reference evidence="2" key="2">
    <citation type="submission" date="2023-01" db="EMBL/GenBank/DDBJ databases">
        <authorList>
            <person name="Sun Q."/>
            <person name="Evtushenko L."/>
        </authorList>
    </citation>
    <scope>NUCLEOTIDE SEQUENCE</scope>
    <source>
        <strain evidence="2">VKM B-2789</strain>
    </source>
</reference>
<dbReference type="Pfam" id="PF00550">
    <property type="entry name" value="PP-binding"/>
    <property type="match status" value="1"/>
</dbReference>
<dbReference type="Proteomes" id="UP001143330">
    <property type="component" value="Unassembled WGS sequence"/>
</dbReference>
<dbReference type="PROSITE" id="PS50075">
    <property type="entry name" value="CARRIER"/>
    <property type="match status" value="1"/>
</dbReference>
<organism evidence="2 3">
    <name type="scientific">Ancylobacter defluvii</name>
    <dbReference type="NCBI Taxonomy" id="1282440"/>
    <lineage>
        <taxon>Bacteria</taxon>
        <taxon>Pseudomonadati</taxon>
        <taxon>Pseudomonadota</taxon>
        <taxon>Alphaproteobacteria</taxon>
        <taxon>Hyphomicrobiales</taxon>
        <taxon>Xanthobacteraceae</taxon>
        <taxon>Ancylobacter</taxon>
    </lineage>
</organism>
<accession>A0A9W6JW03</accession>
<evidence type="ECO:0000259" key="1">
    <source>
        <dbReference type="PROSITE" id="PS50075"/>
    </source>
</evidence>
<dbReference type="InterPro" id="IPR009081">
    <property type="entry name" value="PP-bd_ACP"/>
</dbReference>
<reference evidence="2" key="1">
    <citation type="journal article" date="2014" name="Int. J. Syst. Evol. Microbiol.">
        <title>Complete genome sequence of Corynebacterium casei LMG S-19264T (=DSM 44701T), isolated from a smear-ripened cheese.</title>
        <authorList>
            <consortium name="US DOE Joint Genome Institute (JGI-PGF)"/>
            <person name="Walter F."/>
            <person name="Albersmeier A."/>
            <person name="Kalinowski J."/>
            <person name="Ruckert C."/>
        </authorList>
    </citation>
    <scope>NUCLEOTIDE SEQUENCE</scope>
    <source>
        <strain evidence="2">VKM B-2789</strain>
    </source>
</reference>
<protein>
    <recommendedName>
        <fullName evidence="1">Carrier domain-containing protein</fullName>
    </recommendedName>
</protein>
<keyword evidence="3" id="KW-1185">Reference proteome</keyword>
<evidence type="ECO:0000313" key="3">
    <source>
        <dbReference type="Proteomes" id="UP001143330"/>
    </source>
</evidence>
<dbReference type="InterPro" id="IPR036736">
    <property type="entry name" value="ACP-like_sf"/>
</dbReference>
<sequence>MLPTHTAVTEWMLQYIASTLELDRSAVALDARFDSYGLDSLEVAVMVGLLEDEFSLEMMEEEKQAVPSIEGIVVALVNGGKVQEG</sequence>
<dbReference type="Gene3D" id="1.10.1200.10">
    <property type="entry name" value="ACP-like"/>
    <property type="match status" value="1"/>
</dbReference>
<feature type="domain" description="Carrier" evidence="1">
    <location>
        <begin position="6"/>
        <end position="80"/>
    </location>
</feature>
<dbReference type="AlphaFoldDB" id="A0A9W6JW03"/>
<dbReference type="SUPFAM" id="SSF47336">
    <property type="entry name" value="ACP-like"/>
    <property type="match status" value="1"/>
</dbReference>